<dbReference type="RefSeq" id="WP_265580450.1">
    <property type="nucleotide sequence ID" value="NZ_CP036172.1"/>
</dbReference>
<evidence type="ECO:0000256" key="7">
    <source>
        <dbReference type="ARBA" id="ARBA00023014"/>
    </source>
</evidence>
<keyword evidence="1" id="KW-0813">Transport</keyword>
<evidence type="ECO:0000256" key="4">
    <source>
        <dbReference type="ARBA" id="ARBA00022737"/>
    </source>
</evidence>
<evidence type="ECO:0000313" key="9">
    <source>
        <dbReference type="EMBL" id="QSZ67550.1"/>
    </source>
</evidence>
<keyword evidence="4" id="KW-0677">Repeat</keyword>
<dbReference type="InterPro" id="IPR050954">
    <property type="entry name" value="ET_IronSulfur_Cluster-Binding"/>
</dbReference>
<dbReference type="InterPro" id="IPR017900">
    <property type="entry name" value="4Fe4S_Fe_S_CS"/>
</dbReference>
<keyword evidence="6" id="KW-0408">Iron</keyword>
<keyword evidence="7" id="KW-0411">Iron-sulfur</keyword>
<evidence type="ECO:0000256" key="1">
    <source>
        <dbReference type="ARBA" id="ARBA00022448"/>
    </source>
</evidence>
<dbReference type="GO" id="GO:0046872">
    <property type="term" value="F:metal ion binding"/>
    <property type="evidence" value="ECO:0007669"/>
    <property type="project" value="UniProtKB-KW"/>
</dbReference>
<dbReference type="SUPFAM" id="SSF54862">
    <property type="entry name" value="4Fe-4S ferredoxins"/>
    <property type="match status" value="1"/>
</dbReference>
<evidence type="ECO:0000313" key="10">
    <source>
        <dbReference type="Proteomes" id="UP001042704"/>
    </source>
</evidence>
<sequence>MEKTENLLLITPERCIGCGTCELACSIGHVGEFKPTVANISVLRFEAGVNVPMACLQCDKPACVAACKSGALEKDPASGLVSVNGAKCIGCRMCVMACPFGNISYNAAAKQALKCDQCGGHPMCAEFCPANAIEYLPADTANVQRKKAFAAKLAAGISEVNV</sequence>
<feature type="domain" description="4Fe-4S ferredoxin-type" evidence="8">
    <location>
        <begin position="45"/>
        <end position="77"/>
    </location>
</feature>
<dbReference type="CDD" id="cd10550">
    <property type="entry name" value="DMSOR_beta_like"/>
    <property type="match status" value="1"/>
</dbReference>
<feature type="domain" description="4Fe-4S ferredoxin-type" evidence="8">
    <location>
        <begin position="79"/>
        <end position="108"/>
    </location>
</feature>
<dbReference type="AlphaFoldDB" id="A0A8A3S7A7"/>
<dbReference type="Gene3D" id="3.30.70.20">
    <property type="match status" value="2"/>
</dbReference>
<dbReference type="Pfam" id="PF00037">
    <property type="entry name" value="Fer4"/>
    <property type="match status" value="1"/>
</dbReference>
<organism evidence="9 10">
    <name type="scientific">Methanofollis aquaemaris</name>
    <dbReference type="NCBI Taxonomy" id="126734"/>
    <lineage>
        <taxon>Archaea</taxon>
        <taxon>Methanobacteriati</taxon>
        <taxon>Methanobacteriota</taxon>
        <taxon>Stenosarchaea group</taxon>
        <taxon>Methanomicrobia</taxon>
        <taxon>Methanomicrobiales</taxon>
        <taxon>Methanomicrobiaceae</taxon>
        <taxon>Methanofollis</taxon>
    </lineage>
</organism>
<reference evidence="9" key="2">
    <citation type="submission" date="2019-02" db="EMBL/GenBank/DDBJ databases">
        <authorList>
            <person name="Chen S.-C."/>
            <person name="Chien H.-H."/>
            <person name="Lai M.-C."/>
        </authorList>
    </citation>
    <scope>NUCLEOTIDE SEQUENCE</scope>
    <source>
        <strain evidence="9">N2F9704</strain>
    </source>
</reference>
<evidence type="ECO:0000256" key="3">
    <source>
        <dbReference type="ARBA" id="ARBA00022723"/>
    </source>
</evidence>
<keyword evidence="3" id="KW-0479">Metal-binding</keyword>
<dbReference type="GO" id="GO:0051539">
    <property type="term" value="F:4 iron, 4 sulfur cluster binding"/>
    <property type="evidence" value="ECO:0007669"/>
    <property type="project" value="UniProtKB-KW"/>
</dbReference>
<evidence type="ECO:0000256" key="6">
    <source>
        <dbReference type="ARBA" id="ARBA00023004"/>
    </source>
</evidence>
<evidence type="ECO:0000259" key="8">
    <source>
        <dbReference type="PROSITE" id="PS51379"/>
    </source>
</evidence>
<dbReference type="PROSITE" id="PS00198">
    <property type="entry name" value="4FE4S_FER_1"/>
    <property type="match status" value="1"/>
</dbReference>
<reference evidence="9" key="1">
    <citation type="journal article" date="2001" name="Int. J. Syst. Evol. Microbiol.">
        <title>Methanofollis aquaemaris sp. nov., a methanogen isolated from an aquaculture fish pond.</title>
        <authorList>
            <person name="Lai M.C."/>
            <person name="Chen S.C."/>
        </authorList>
    </citation>
    <scope>NUCLEOTIDE SEQUENCE</scope>
    <source>
        <strain evidence="9">N2F9704</strain>
    </source>
</reference>
<keyword evidence="2" id="KW-0004">4Fe-4S</keyword>
<dbReference type="PANTHER" id="PTHR43177">
    <property type="entry name" value="PROTEIN NRFC"/>
    <property type="match status" value="1"/>
</dbReference>
<feature type="domain" description="4Fe-4S ferredoxin-type" evidence="8">
    <location>
        <begin position="6"/>
        <end position="36"/>
    </location>
</feature>
<dbReference type="Pfam" id="PF13247">
    <property type="entry name" value="Fer4_11"/>
    <property type="match status" value="1"/>
</dbReference>
<dbReference type="GeneID" id="76424410"/>
<protein>
    <submittedName>
        <fullName evidence="9">4Fe-4S dicluster domain-containing protein</fullName>
    </submittedName>
</protein>
<name>A0A8A3S7A7_9EURY</name>
<evidence type="ECO:0000256" key="2">
    <source>
        <dbReference type="ARBA" id="ARBA00022485"/>
    </source>
</evidence>
<gene>
    <name evidence="9" type="ORF">RJ40_08550</name>
</gene>
<dbReference type="EMBL" id="CP036172">
    <property type="protein sequence ID" value="QSZ67550.1"/>
    <property type="molecule type" value="Genomic_DNA"/>
</dbReference>
<dbReference type="PANTHER" id="PTHR43177:SF5">
    <property type="entry name" value="ANAEROBIC DIMETHYL SULFOXIDE REDUCTASE CHAIN B-RELATED"/>
    <property type="match status" value="1"/>
</dbReference>
<accession>A0A8A3S7A7</accession>
<dbReference type="GO" id="GO:0016491">
    <property type="term" value="F:oxidoreductase activity"/>
    <property type="evidence" value="ECO:0007669"/>
    <property type="project" value="UniProtKB-ARBA"/>
</dbReference>
<proteinExistence type="predicted"/>
<keyword evidence="5" id="KW-0249">Electron transport</keyword>
<dbReference type="PROSITE" id="PS51379">
    <property type="entry name" value="4FE4S_FER_2"/>
    <property type="match status" value="4"/>
</dbReference>
<dbReference type="Proteomes" id="UP001042704">
    <property type="component" value="Chromosome"/>
</dbReference>
<feature type="domain" description="4Fe-4S ferredoxin-type" evidence="8">
    <location>
        <begin position="114"/>
        <end position="138"/>
    </location>
</feature>
<dbReference type="InterPro" id="IPR017896">
    <property type="entry name" value="4Fe4S_Fe-S-bd"/>
</dbReference>
<evidence type="ECO:0000256" key="5">
    <source>
        <dbReference type="ARBA" id="ARBA00022982"/>
    </source>
</evidence>
<keyword evidence="10" id="KW-1185">Reference proteome</keyword>
<dbReference type="KEGG" id="maqe:RJ40_08550"/>